<protein>
    <submittedName>
        <fullName evidence="2">Uncharacterized protein</fullName>
    </submittedName>
</protein>
<proteinExistence type="predicted"/>
<evidence type="ECO:0000256" key="1">
    <source>
        <dbReference type="SAM" id="MobiDB-lite"/>
    </source>
</evidence>
<reference evidence="2" key="2">
    <citation type="submission" date="2020-11" db="EMBL/GenBank/DDBJ databases">
        <authorList>
            <person name="McCartney M.A."/>
            <person name="Auch B."/>
            <person name="Kono T."/>
            <person name="Mallez S."/>
            <person name="Becker A."/>
            <person name="Gohl D.M."/>
            <person name="Silverstein K.A.T."/>
            <person name="Koren S."/>
            <person name="Bechman K.B."/>
            <person name="Herman A."/>
            <person name="Abrahante J.E."/>
            <person name="Garbe J."/>
        </authorList>
    </citation>
    <scope>NUCLEOTIDE SEQUENCE</scope>
    <source>
        <strain evidence="2">Duluth1</strain>
        <tissue evidence="2">Whole animal</tissue>
    </source>
</reference>
<sequence length="134" mass="15142">MNSSGIHAGASGSKRPTRNESKPKRKGHNKPHYANTGKCTNCGGSRHHTREFCPAKGKTCNYCHKINHIASVCFQTNKDNSTRPKHRAKINEVNNFLPQIKVTPMINILSIRLLMISKRIKLMLNSMLVHKKQK</sequence>
<feature type="region of interest" description="Disordered" evidence="1">
    <location>
        <begin position="1"/>
        <end position="48"/>
    </location>
</feature>
<name>A0A9D4CBI2_DREPO</name>
<keyword evidence="3" id="KW-1185">Reference proteome</keyword>
<evidence type="ECO:0000313" key="2">
    <source>
        <dbReference type="EMBL" id="KAH3721076.1"/>
    </source>
</evidence>
<comment type="caution">
    <text evidence="2">The sequence shown here is derived from an EMBL/GenBank/DDBJ whole genome shotgun (WGS) entry which is preliminary data.</text>
</comment>
<dbReference type="Proteomes" id="UP000828390">
    <property type="component" value="Unassembled WGS sequence"/>
</dbReference>
<gene>
    <name evidence="2" type="ORF">DPMN_063991</name>
</gene>
<evidence type="ECO:0000313" key="3">
    <source>
        <dbReference type="Proteomes" id="UP000828390"/>
    </source>
</evidence>
<dbReference type="Gene3D" id="4.10.60.10">
    <property type="entry name" value="Zinc finger, CCHC-type"/>
    <property type="match status" value="1"/>
</dbReference>
<dbReference type="AlphaFoldDB" id="A0A9D4CBI2"/>
<reference evidence="2" key="1">
    <citation type="journal article" date="2019" name="bioRxiv">
        <title>The Genome of the Zebra Mussel, Dreissena polymorpha: A Resource for Invasive Species Research.</title>
        <authorList>
            <person name="McCartney M.A."/>
            <person name="Auch B."/>
            <person name="Kono T."/>
            <person name="Mallez S."/>
            <person name="Zhang Y."/>
            <person name="Obille A."/>
            <person name="Becker A."/>
            <person name="Abrahante J.E."/>
            <person name="Garbe J."/>
            <person name="Badalamenti J.P."/>
            <person name="Herman A."/>
            <person name="Mangelson H."/>
            <person name="Liachko I."/>
            <person name="Sullivan S."/>
            <person name="Sone E.D."/>
            <person name="Koren S."/>
            <person name="Silverstein K.A.T."/>
            <person name="Beckman K.B."/>
            <person name="Gohl D.M."/>
        </authorList>
    </citation>
    <scope>NUCLEOTIDE SEQUENCE</scope>
    <source>
        <strain evidence="2">Duluth1</strain>
        <tissue evidence="2">Whole animal</tissue>
    </source>
</reference>
<dbReference type="EMBL" id="JAIWYP010000013">
    <property type="protein sequence ID" value="KAH3721076.1"/>
    <property type="molecule type" value="Genomic_DNA"/>
</dbReference>
<accession>A0A9D4CBI2</accession>
<organism evidence="2 3">
    <name type="scientific">Dreissena polymorpha</name>
    <name type="common">Zebra mussel</name>
    <name type="synonym">Mytilus polymorpha</name>
    <dbReference type="NCBI Taxonomy" id="45954"/>
    <lineage>
        <taxon>Eukaryota</taxon>
        <taxon>Metazoa</taxon>
        <taxon>Spiralia</taxon>
        <taxon>Lophotrochozoa</taxon>
        <taxon>Mollusca</taxon>
        <taxon>Bivalvia</taxon>
        <taxon>Autobranchia</taxon>
        <taxon>Heteroconchia</taxon>
        <taxon>Euheterodonta</taxon>
        <taxon>Imparidentia</taxon>
        <taxon>Neoheterodontei</taxon>
        <taxon>Myida</taxon>
        <taxon>Dreissenoidea</taxon>
        <taxon>Dreissenidae</taxon>
        <taxon>Dreissena</taxon>
    </lineage>
</organism>